<protein>
    <submittedName>
        <fullName evidence="4">Glycosyl transferase</fullName>
    </submittedName>
</protein>
<dbReference type="GO" id="GO:0009103">
    <property type="term" value="P:lipopolysaccharide biosynthetic process"/>
    <property type="evidence" value="ECO:0007669"/>
    <property type="project" value="TreeGrafter"/>
</dbReference>
<comment type="caution">
    <text evidence="4">The sequence shown here is derived from an EMBL/GenBank/DDBJ whole genome shotgun (WGS) entry which is preliminary data.</text>
</comment>
<dbReference type="EMBL" id="BQKE01000001">
    <property type="protein sequence ID" value="GJM60861.1"/>
    <property type="molecule type" value="Genomic_DNA"/>
</dbReference>
<dbReference type="PANTHER" id="PTHR46401">
    <property type="entry name" value="GLYCOSYLTRANSFERASE WBBK-RELATED"/>
    <property type="match status" value="1"/>
</dbReference>
<dbReference type="CDD" id="cd03809">
    <property type="entry name" value="GT4_MtfB-like"/>
    <property type="match status" value="1"/>
</dbReference>
<evidence type="ECO:0000313" key="5">
    <source>
        <dbReference type="Proteomes" id="UP001310022"/>
    </source>
</evidence>
<dbReference type="InterPro" id="IPR001296">
    <property type="entry name" value="Glyco_trans_1"/>
</dbReference>
<reference evidence="4 5" key="1">
    <citation type="submission" date="2021-12" db="EMBL/GenBank/DDBJ databases">
        <title>Genome sequencing of bacteria with rrn-lacking chromosome and rrn-plasmid.</title>
        <authorList>
            <person name="Anda M."/>
            <person name="Iwasaki W."/>
        </authorList>
    </citation>
    <scope>NUCLEOTIDE SEQUENCE [LARGE SCALE GENOMIC DNA]</scope>
    <source>
        <strain evidence="4 5">NBRC 15940</strain>
    </source>
</reference>
<gene>
    <name evidence="4" type="ORF">PEDI_14130</name>
</gene>
<dbReference type="Proteomes" id="UP001310022">
    <property type="component" value="Unassembled WGS sequence"/>
</dbReference>
<proteinExistence type="predicted"/>
<evidence type="ECO:0000259" key="2">
    <source>
        <dbReference type="Pfam" id="PF00534"/>
    </source>
</evidence>
<dbReference type="SUPFAM" id="SSF53756">
    <property type="entry name" value="UDP-Glycosyltransferase/glycogen phosphorylase"/>
    <property type="match status" value="1"/>
</dbReference>
<dbReference type="PANTHER" id="PTHR46401:SF2">
    <property type="entry name" value="GLYCOSYLTRANSFERASE WBBK-RELATED"/>
    <property type="match status" value="1"/>
</dbReference>
<dbReference type="RefSeq" id="WP_338236524.1">
    <property type="nucleotide sequence ID" value="NZ_BQKE01000001.1"/>
</dbReference>
<keyword evidence="1 4" id="KW-0808">Transferase</keyword>
<dbReference type="InterPro" id="IPR028098">
    <property type="entry name" value="Glyco_trans_4-like_N"/>
</dbReference>
<dbReference type="Pfam" id="PF00534">
    <property type="entry name" value="Glycos_transf_1"/>
    <property type="match status" value="1"/>
</dbReference>
<dbReference type="GO" id="GO:0016757">
    <property type="term" value="F:glycosyltransferase activity"/>
    <property type="evidence" value="ECO:0007669"/>
    <property type="project" value="InterPro"/>
</dbReference>
<evidence type="ECO:0000313" key="4">
    <source>
        <dbReference type="EMBL" id="GJM60861.1"/>
    </source>
</evidence>
<keyword evidence="5" id="KW-1185">Reference proteome</keyword>
<sequence>MRIGIEARRIFRPKKHGLEIALLETLKALQVLDQENEYFIFAKPDSDLSCITFRDNFKLVLLPSLSELDWEQVVLPSAVKKYKIDLLHCTSNTAPILVSVPLILTLHDIIYYHAPTFEGSPYQIIGNAYRRFVVPFAVKNATHIFTVSSNAKEQIKDRFPVANNKISVNYNGINPAFKRCQQFKPLEIVRLKYNLPETFIFFIGNDHPRKNAIKMIEAYCLYCQNVKNPLPLVCPNVPSEMIMNVLEENQLQHLWQDFIQPEYITFEDLPLVYNLAELFVFPSLEEGFGLPIIESMACGTPVITSNISCMPEVSGAAAKLVDPNSIPALAEAMEEILKNQAFRNQLISAGLQRSRDFSWKANAENLLSQYLKIGQQFLYKKTSTLTSDYQWK</sequence>
<feature type="domain" description="Glycosyltransferase subfamily 4-like N-terminal" evidence="3">
    <location>
        <begin position="59"/>
        <end position="176"/>
    </location>
</feature>
<evidence type="ECO:0000256" key="1">
    <source>
        <dbReference type="ARBA" id="ARBA00022679"/>
    </source>
</evidence>
<dbReference type="AlphaFoldDB" id="A0AAN4VVS3"/>
<organism evidence="4 5">
    <name type="scientific">Persicobacter diffluens</name>
    <dbReference type="NCBI Taxonomy" id="981"/>
    <lineage>
        <taxon>Bacteria</taxon>
        <taxon>Pseudomonadati</taxon>
        <taxon>Bacteroidota</taxon>
        <taxon>Cytophagia</taxon>
        <taxon>Cytophagales</taxon>
        <taxon>Persicobacteraceae</taxon>
        <taxon>Persicobacter</taxon>
    </lineage>
</organism>
<feature type="domain" description="Glycosyl transferase family 1" evidence="2">
    <location>
        <begin position="194"/>
        <end position="351"/>
    </location>
</feature>
<name>A0AAN4VVS3_9BACT</name>
<dbReference type="Gene3D" id="3.40.50.2000">
    <property type="entry name" value="Glycogen Phosphorylase B"/>
    <property type="match status" value="2"/>
</dbReference>
<accession>A0AAN4VVS3</accession>
<dbReference type="Pfam" id="PF13439">
    <property type="entry name" value="Glyco_transf_4"/>
    <property type="match status" value="1"/>
</dbReference>
<evidence type="ECO:0000259" key="3">
    <source>
        <dbReference type="Pfam" id="PF13439"/>
    </source>
</evidence>